<gene>
    <name evidence="6" type="ORF">SAMN04489725_104210</name>
</gene>
<dbReference type="GO" id="GO:0055085">
    <property type="term" value="P:transmembrane transport"/>
    <property type="evidence" value="ECO:0007669"/>
    <property type="project" value="UniProtKB-ARBA"/>
</dbReference>
<proteinExistence type="inferred from homology"/>
<evidence type="ECO:0000256" key="1">
    <source>
        <dbReference type="ARBA" id="ARBA00005417"/>
    </source>
</evidence>
<evidence type="ECO:0000256" key="4">
    <source>
        <dbReference type="ARBA" id="ARBA00022840"/>
    </source>
</evidence>
<dbReference type="Pfam" id="PF00005">
    <property type="entry name" value="ABC_tran"/>
    <property type="match status" value="1"/>
</dbReference>
<dbReference type="CDD" id="cd03257">
    <property type="entry name" value="ABC_NikE_OppD_transporters"/>
    <property type="match status" value="1"/>
</dbReference>
<dbReference type="SUPFAM" id="SSF52540">
    <property type="entry name" value="P-loop containing nucleoside triphosphate hydrolases"/>
    <property type="match status" value="1"/>
</dbReference>
<keyword evidence="3" id="KW-0547">Nucleotide-binding</keyword>
<dbReference type="NCBIfam" id="TIGR01727">
    <property type="entry name" value="oligo_HPY"/>
    <property type="match status" value="1"/>
</dbReference>
<dbReference type="Pfam" id="PF08352">
    <property type="entry name" value="oligo_HPY"/>
    <property type="match status" value="1"/>
</dbReference>
<reference evidence="7" key="1">
    <citation type="submission" date="2016-10" db="EMBL/GenBank/DDBJ databases">
        <authorList>
            <person name="Varghese N."/>
        </authorList>
    </citation>
    <scope>NUCLEOTIDE SEQUENCE [LARGE SCALE GENOMIC DNA]</scope>
    <source>
        <strain evidence="7">DSM 12489</strain>
    </source>
</reference>
<dbReference type="STRING" id="89784.SAMN04489725_104210"/>
<dbReference type="AlphaFoldDB" id="A0A1H2SS31"/>
<dbReference type="PANTHER" id="PTHR43776:SF7">
    <property type="entry name" value="D,D-DIPEPTIDE TRANSPORT ATP-BINDING PROTEIN DDPF-RELATED"/>
    <property type="match status" value="1"/>
</dbReference>
<dbReference type="PANTHER" id="PTHR43776">
    <property type="entry name" value="TRANSPORT ATP-BINDING PROTEIN"/>
    <property type="match status" value="1"/>
</dbReference>
<name>A0A1H2SS31_9BACL</name>
<dbReference type="FunFam" id="3.40.50.300:FF:000016">
    <property type="entry name" value="Oligopeptide ABC transporter ATP-binding component"/>
    <property type="match status" value="1"/>
</dbReference>
<dbReference type="GO" id="GO:0015833">
    <property type="term" value="P:peptide transport"/>
    <property type="evidence" value="ECO:0007669"/>
    <property type="project" value="InterPro"/>
</dbReference>
<keyword evidence="4 6" id="KW-0067">ATP-binding</keyword>
<keyword evidence="7" id="KW-1185">Reference proteome</keyword>
<dbReference type="InterPro" id="IPR050319">
    <property type="entry name" value="ABC_transp_ATP-bind"/>
</dbReference>
<dbReference type="InterPro" id="IPR027417">
    <property type="entry name" value="P-loop_NTPase"/>
</dbReference>
<dbReference type="PROSITE" id="PS00211">
    <property type="entry name" value="ABC_TRANSPORTER_1"/>
    <property type="match status" value="1"/>
</dbReference>
<accession>A0A1H2SS31</accession>
<dbReference type="GO" id="GO:0005524">
    <property type="term" value="F:ATP binding"/>
    <property type="evidence" value="ECO:0007669"/>
    <property type="project" value="UniProtKB-KW"/>
</dbReference>
<keyword evidence="2" id="KW-0813">Transport</keyword>
<dbReference type="Proteomes" id="UP000182589">
    <property type="component" value="Unassembled WGS sequence"/>
</dbReference>
<dbReference type="RefSeq" id="WP_074692423.1">
    <property type="nucleotide sequence ID" value="NZ_FNOJ01000004.1"/>
</dbReference>
<evidence type="ECO:0000256" key="3">
    <source>
        <dbReference type="ARBA" id="ARBA00022741"/>
    </source>
</evidence>
<dbReference type="SMART" id="SM00382">
    <property type="entry name" value="AAA"/>
    <property type="match status" value="1"/>
</dbReference>
<comment type="similarity">
    <text evidence="1">Belongs to the ABC transporter superfamily.</text>
</comment>
<dbReference type="GO" id="GO:0016887">
    <property type="term" value="F:ATP hydrolysis activity"/>
    <property type="evidence" value="ECO:0007669"/>
    <property type="project" value="InterPro"/>
</dbReference>
<evidence type="ECO:0000313" key="7">
    <source>
        <dbReference type="Proteomes" id="UP000182589"/>
    </source>
</evidence>
<sequence>MSLTPFLDLRHIEKSFRVRGKQLPAVRDVSLSIREGESLGLVGESGSGKSTLGRCAIGLTAPDAGSVRLLGEELVGRSRRDLRPIWRHMQMVFQDAGAALHPRMTVGRNVIDPLVARRLVSRREGWEIARQLLEQVGLHADQAEAFPFELSGGQQQRVMIARALAVEPKLLICDEAVSALDVSVQAQMMDLFIRLKQERNLSYLFISHNLPTVGQIADRIAVMYLGQIVEVGTTQRMFQNPYHPYSKALFASVLPIPANVSARRELRALPGEMPSPFDLPRGCPFHTRCPVAVDRCRDVRPQLRAIDVDHQVACHLA</sequence>
<evidence type="ECO:0000259" key="5">
    <source>
        <dbReference type="PROSITE" id="PS50893"/>
    </source>
</evidence>
<evidence type="ECO:0000256" key="2">
    <source>
        <dbReference type="ARBA" id="ARBA00022448"/>
    </source>
</evidence>
<protein>
    <submittedName>
        <fullName evidence="6">Peptide/nickel transport system ATP-binding protein</fullName>
    </submittedName>
</protein>
<dbReference type="Gene3D" id="3.40.50.300">
    <property type="entry name" value="P-loop containing nucleotide triphosphate hydrolases"/>
    <property type="match status" value="1"/>
</dbReference>
<organism evidence="6 7">
    <name type="scientific">Alicyclobacillus hesperidum</name>
    <dbReference type="NCBI Taxonomy" id="89784"/>
    <lineage>
        <taxon>Bacteria</taxon>
        <taxon>Bacillati</taxon>
        <taxon>Bacillota</taxon>
        <taxon>Bacilli</taxon>
        <taxon>Bacillales</taxon>
        <taxon>Alicyclobacillaceae</taxon>
        <taxon>Alicyclobacillus</taxon>
    </lineage>
</organism>
<dbReference type="InterPro" id="IPR003593">
    <property type="entry name" value="AAA+_ATPase"/>
</dbReference>
<feature type="domain" description="ABC transporter" evidence="5">
    <location>
        <begin position="7"/>
        <end position="250"/>
    </location>
</feature>
<dbReference type="InterPro" id="IPR017871">
    <property type="entry name" value="ABC_transporter-like_CS"/>
</dbReference>
<dbReference type="InterPro" id="IPR013563">
    <property type="entry name" value="Oligopep_ABC_C"/>
</dbReference>
<dbReference type="EMBL" id="FNOJ01000004">
    <property type="protein sequence ID" value="SDW34388.1"/>
    <property type="molecule type" value="Genomic_DNA"/>
</dbReference>
<evidence type="ECO:0000313" key="6">
    <source>
        <dbReference type="EMBL" id="SDW34388.1"/>
    </source>
</evidence>
<dbReference type="PROSITE" id="PS50893">
    <property type="entry name" value="ABC_TRANSPORTER_2"/>
    <property type="match status" value="1"/>
</dbReference>
<dbReference type="InterPro" id="IPR003439">
    <property type="entry name" value="ABC_transporter-like_ATP-bd"/>
</dbReference>